<proteinExistence type="predicted"/>
<dbReference type="Pfam" id="PF05406">
    <property type="entry name" value="WGR"/>
    <property type="match status" value="1"/>
</dbReference>
<dbReference type="AlphaFoldDB" id="A0A098LD61"/>
<dbReference type="STRING" id="153721.MYP_1575"/>
<dbReference type="RefSeq" id="WP_045460757.1">
    <property type="nucleotide sequence ID" value="NZ_BBLT01000002.1"/>
</dbReference>
<dbReference type="EMBL" id="BBLT01000002">
    <property type="protein sequence ID" value="GAL84347.1"/>
    <property type="molecule type" value="Genomic_DNA"/>
</dbReference>
<sequence length="1019" mass="116247">MKLIKQIKLYFQEGTSDKVYEIDLCESGGGFLVNFRYGRRGATLKEGTKTIFPVDLQEANKVFDALEKEKRSKGYSTEGEPMGIVSKPVQGAKDNDRRKKAILKILKNAVDGDQPENWPLSRVFWRAGELNIHEAIPLIQKLTDLSDNISVYSAIWTIGKCGNSNSASFLKSLQQNHDYPQHVNDIISEALFRISDPAERKTAGEYLLATLPEHIKKLLLVGNYSGLHIQLKELLFKTQSTSNEYLSSLYRLSHDNRELKRILSRIINNVPLTYNYFKHIRHIFKMAEMWEDYETFGIITKNIDKHSPGPYSDKGAFSSKTKRYLSARVVRSLKRLGEVKSSSYKEMACGVLLAFDDSKDSKPSYHRSTYTYVYNKQTKRHDVIETKTYFEANAIYKAYNFILFQNSPRYSLGPSGWQCIEPYIPGNEAPLQREEAFPELWDTAANEVIKLLSCSRSLQVHEFALKVFKANPEFANQLTTENIVDILNAAFEITRKVGLEEAMKAYNSANPDTQLLIGMLQSPLEEASIQALQWIEEQKQVFISNSEFVTELIFLRNSFIQTKVRSLLISANIPDQQAEIVIGKILATIIQTEVRSEEDKLFISHTGQTMLDIFGNQLDFIGTDIIKDLLQHFSPEVHAIAGSILVHKKLNPELIPSELLQALLKSENEKARTAGIELLGRFPETSLIEKKELLISFCLSPLPDVRNAVKPIIANLTKAYPAFGNELIDLFVPAFLMKETYEGVHHDLLNLLITELSGSLSYINKNQGLLLLHSKFKSAQLLGAALLKMTIREEELSISEIVKISGNPNEEIRKYAWNYYNNNHLRIKENKEEALRIVDSDWEDTRNFAFDYFRNTFKQEDWSAENLIALCDSTRETVQNFGKEMITKSFKIEDGEEYLLKLSQHPDTRLQLFTSSYLETYAGDKPDVIEKLKLYFVTLLSQVNKGKVAKLRALDFLKKEAMKNETVAQTASEILNRASGSMAISEKAGCIDILRDIRKKYPSLHNFVKVVDYSEYVKK</sequence>
<name>A0A098LD61_9BACT</name>
<dbReference type="PROSITE" id="PS51977">
    <property type="entry name" value="WGR"/>
    <property type="match status" value="1"/>
</dbReference>
<dbReference type="eggNOG" id="COG3831">
    <property type="taxonomic scope" value="Bacteria"/>
</dbReference>
<comment type="caution">
    <text evidence="2">The sequence shown here is derived from an EMBL/GenBank/DDBJ whole genome shotgun (WGS) entry which is preliminary data.</text>
</comment>
<accession>A0A098LD61</accession>
<dbReference type="CDD" id="cd07998">
    <property type="entry name" value="WGR_DNA_ligase"/>
    <property type="match status" value="1"/>
</dbReference>
<protein>
    <recommendedName>
        <fullName evidence="1">WGR domain-containing protein</fullName>
    </recommendedName>
</protein>
<evidence type="ECO:0000313" key="3">
    <source>
        <dbReference type="Proteomes" id="UP000030185"/>
    </source>
</evidence>
<reference evidence="2 3" key="1">
    <citation type="submission" date="2014-09" db="EMBL/GenBank/DDBJ databases">
        <title>Sporocytophaga myxococcoides PG-01 genome sequencing.</title>
        <authorList>
            <person name="Liu L."/>
            <person name="Gao P.J."/>
            <person name="Chen G.J."/>
            <person name="Wang L.S."/>
        </authorList>
    </citation>
    <scope>NUCLEOTIDE SEQUENCE [LARGE SCALE GENOMIC DNA]</scope>
    <source>
        <strain evidence="2 3">PG-01</strain>
    </source>
</reference>
<organism evidence="2 3">
    <name type="scientific">Sporocytophaga myxococcoides</name>
    <dbReference type="NCBI Taxonomy" id="153721"/>
    <lineage>
        <taxon>Bacteria</taxon>
        <taxon>Pseudomonadati</taxon>
        <taxon>Bacteroidota</taxon>
        <taxon>Cytophagia</taxon>
        <taxon>Cytophagales</taxon>
        <taxon>Cytophagaceae</taxon>
        <taxon>Sporocytophaga</taxon>
    </lineage>
</organism>
<dbReference type="Proteomes" id="UP000030185">
    <property type="component" value="Unassembled WGS sequence"/>
</dbReference>
<dbReference type="InterPro" id="IPR016024">
    <property type="entry name" value="ARM-type_fold"/>
</dbReference>
<evidence type="ECO:0000313" key="2">
    <source>
        <dbReference type="EMBL" id="GAL84347.1"/>
    </source>
</evidence>
<keyword evidence="3" id="KW-1185">Reference proteome</keyword>
<dbReference type="Gene3D" id="2.20.140.10">
    <property type="entry name" value="WGR domain"/>
    <property type="match status" value="1"/>
</dbReference>
<feature type="domain" description="WGR" evidence="1">
    <location>
        <begin position="1"/>
        <end position="91"/>
    </location>
</feature>
<dbReference type="InterPro" id="IPR008893">
    <property type="entry name" value="WGR_domain"/>
</dbReference>
<gene>
    <name evidence="2" type="ORF">MYP_1575</name>
</gene>
<evidence type="ECO:0000259" key="1">
    <source>
        <dbReference type="PROSITE" id="PS51977"/>
    </source>
</evidence>
<dbReference type="SUPFAM" id="SSF48371">
    <property type="entry name" value="ARM repeat"/>
    <property type="match status" value="1"/>
</dbReference>